<keyword evidence="4" id="KW-1185">Reference proteome</keyword>
<protein>
    <submittedName>
        <fullName evidence="3">DNA-binding protein</fullName>
    </submittedName>
</protein>
<dbReference type="AlphaFoldDB" id="A0A917KN20"/>
<dbReference type="InterPro" id="IPR012340">
    <property type="entry name" value="NA-bd_OB-fold"/>
</dbReference>
<gene>
    <name evidence="3" type="ORF">GCM10011320_28240</name>
</gene>
<evidence type="ECO:0000259" key="2">
    <source>
        <dbReference type="Pfam" id="PF12172"/>
    </source>
</evidence>
<comment type="caution">
    <text evidence="3">The sequence shown here is derived from an EMBL/GenBank/DDBJ whole genome shotgun (WGS) entry which is preliminary data.</text>
</comment>
<feature type="domain" description="ChsH2 rubredoxin-like zinc ribbon" evidence="2">
    <location>
        <begin position="26"/>
        <end position="51"/>
    </location>
</feature>
<dbReference type="PANTHER" id="PTHR34075:SF5">
    <property type="entry name" value="BLR3430 PROTEIN"/>
    <property type="match status" value="1"/>
</dbReference>
<dbReference type="Gene3D" id="6.10.30.10">
    <property type="match status" value="1"/>
</dbReference>
<accession>A0A917KN20</accession>
<organism evidence="3 4">
    <name type="scientific">Neoroseomonas lacus</name>
    <dbReference type="NCBI Taxonomy" id="287609"/>
    <lineage>
        <taxon>Bacteria</taxon>
        <taxon>Pseudomonadati</taxon>
        <taxon>Pseudomonadota</taxon>
        <taxon>Alphaproteobacteria</taxon>
        <taxon>Acetobacterales</taxon>
        <taxon>Acetobacteraceae</taxon>
        <taxon>Neoroseomonas</taxon>
    </lineage>
</organism>
<evidence type="ECO:0000313" key="4">
    <source>
        <dbReference type="Proteomes" id="UP000661507"/>
    </source>
</evidence>
<dbReference type="Pfam" id="PF12172">
    <property type="entry name" value="zf-ChsH2"/>
    <property type="match status" value="1"/>
</dbReference>
<keyword evidence="3" id="KW-0238">DNA-binding</keyword>
<name>A0A917KN20_9PROT</name>
<feature type="domain" description="ChsH2 C-terminal OB-fold" evidence="1">
    <location>
        <begin position="64"/>
        <end position="120"/>
    </location>
</feature>
<dbReference type="InterPro" id="IPR052513">
    <property type="entry name" value="Thioester_dehydratase-like"/>
</dbReference>
<dbReference type="Pfam" id="PF01796">
    <property type="entry name" value="OB_ChsH2_C"/>
    <property type="match status" value="1"/>
</dbReference>
<dbReference type="Proteomes" id="UP000661507">
    <property type="component" value="Unassembled WGS sequence"/>
</dbReference>
<dbReference type="EMBL" id="BMKW01000006">
    <property type="protein sequence ID" value="GGJ19218.1"/>
    <property type="molecule type" value="Genomic_DNA"/>
</dbReference>
<evidence type="ECO:0000313" key="3">
    <source>
        <dbReference type="EMBL" id="GGJ19218.1"/>
    </source>
</evidence>
<dbReference type="SUPFAM" id="SSF50249">
    <property type="entry name" value="Nucleic acid-binding proteins"/>
    <property type="match status" value="1"/>
</dbReference>
<dbReference type="InterPro" id="IPR002878">
    <property type="entry name" value="ChsH2_C"/>
</dbReference>
<proteinExistence type="predicted"/>
<sequence>MIIMATQSANRAIPAPKEDPTTKPFWDAAREGKFLIGLCKDTGKHFWYPRGCSPFTLSNNIEMVEAKGTGTIYSFSVMRTKEPHAVAYVELDEGPRMFTNIVDCDLDALKIGQKVKLVFKPTEEGAAPVPMFTPA</sequence>
<reference evidence="3" key="2">
    <citation type="submission" date="2020-09" db="EMBL/GenBank/DDBJ databases">
        <authorList>
            <person name="Sun Q."/>
            <person name="Zhou Y."/>
        </authorList>
    </citation>
    <scope>NUCLEOTIDE SEQUENCE</scope>
    <source>
        <strain evidence="3">CGMCC 1.3617</strain>
    </source>
</reference>
<dbReference type="InterPro" id="IPR022002">
    <property type="entry name" value="ChsH2_Znr"/>
</dbReference>
<reference evidence="3" key="1">
    <citation type="journal article" date="2014" name="Int. J. Syst. Evol. Microbiol.">
        <title>Complete genome sequence of Corynebacterium casei LMG S-19264T (=DSM 44701T), isolated from a smear-ripened cheese.</title>
        <authorList>
            <consortium name="US DOE Joint Genome Institute (JGI-PGF)"/>
            <person name="Walter F."/>
            <person name="Albersmeier A."/>
            <person name="Kalinowski J."/>
            <person name="Ruckert C."/>
        </authorList>
    </citation>
    <scope>NUCLEOTIDE SEQUENCE</scope>
    <source>
        <strain evidence="3">CGMCC 1.3617</strain>
    </source>
</reference>
<dbReference type="PANTHER" id="PTHR34075">
    <property type="entry name" value="BLR3430 PROTEIN"/>
    <property type="match status" value="1"/>
</dbReference>
<dbReference type="GO" id="GO:0003677">
    <property type="term" value="F:DNA binding"/>
    <property type="evidence" value="ECO:0007669"/>
    <property type="project" value="UniProtKB-KW"/>
</dbReference>
<evidence type="ECO:0000259" key="1">
    <source>
        <dbReference type="Pfam" id="PF01796"/>
    </source>
</evidence>